<gene>
    <name evidence="3" type="ORF">CYCCA115_LOCUS15065</name>
</gene>
<feature type="transmembrane region" description="Helical" evidence="2">
    <location>
        <begin position="154"/>
        <end position="176"/>
    </location>
</feature>
<feature type="transmembrane region" description="Helical" evidence="2">
    <location>
        <begin position="182"/>
        <end position="208"/>
    </location>
</feature>
<feature type="region of interest" description="Disordered" evidence="1">
    <location>
        <begin position="254"/>
        <end position="290"/>
    </location>
</feature>
<comment type="caution">
    <text evidence="3">The sequence shown here is derived from an EMBL/GenBank/DDBJ whole genome shotgun (WGS) entry which is preliminary data.</text>
</comment>
<dbReference type="AlphaFoldDB" id="A0AAD2JIU2"/>
<name>A0AAD2JIU2_9STRA</name>
<dbReference type="EMBL" id="CAKOGP040001869">
    <property type="protein sequence ID" value="CAJ1954472.1"/>
    <property type="molecule type" value="Genomic_DNA"/>
</dbReference>
<keyword evidence="2" id="KW-0812">Transmembrane</keyword>
<feature type="transmembrane region" description="Helical" evidence="2">
    <location>
        <begin position="63"/>
        <end position="82"/>
    </location>
</feature>
<evidence type="ECO:0000313" key="4">
    <source>
        <dbReference type="Proteomes" id="UP001295423"/>
    </source>
</evidence>
<evidence type="ECO:0000313" key="3">
    <source>
        <dbReference type="EMBL" id="CAJ1954472.1"/>
    </source>
</evidence>
<keyword evidence="2" id="KW-1133">Transmembrane helix</keyword>
<keyword evidence="2" id="KW-0472">Membrane</keyword>
<evidence type="ECO:0000256" key="1">
    <source>
        <dbReference type="SAM" id="MobiDB-lite"/>
    </source>
</evidence>
<evidence type="ECO:0000256" key="2">
    <source>
        <dbReference type="SAM" id="Phobius"/>
    </source>
</evidence>
<accession>A0AAD2JIU2</accession>
<organism evidence="3 4">
    <name type="scientific">Cylindrotheca closterium</name>
    <dbReference type="NCBI Taxonomy" id="2856"/>
    <lineage>
        <taxon>Eukaryota</taxon>
        <taxon>Sar</taxon>
        <taxon>Stramenopiles</taxon>
        <taxon>Ochrophyta</taxon>
        <taxon>Bacillariophyta</taxon>
        <taxon>Bacillariophyceae</taxon>
        <taxon>Bacillariophycidae</taxon>
        <taxon>Bacillariales</taxon>
        <taxon>Bacillariaceae</taxon>
        <taxon>Cylindrotheca</taxon>
    </lineage>
</organism>
<reference evidence="3" key="1">
    <citation type="submission" date="2023-08" db="EMBL/GenBank/DDBJ databases">
        <authorList>
            <person name="Audoor S."/>
            <person name="Bilcke G."/>
        </authorList>
    </citation>
    <scope>NUCLEOTIDE SEQUENCE</scope>
</reference>
<keyword evidence="4" id="KW-1185">Reference proteome</keyword>
<protein>
    <submittedName>
        <fullName evidence="3">Uncharacterized protein</fullName>
    </submittedName>
</protein>
<sequence length="290" mass="32362">MASVPQRDDSNSYFGNSHPFWCGILDRFYDHFITVDMSKRWRDHVIYSKSSGAELRQSITQRFSSSTIFLSVILSAEIGMLTSPANLSAEVRDALATSSYTLAYWTGIVVSFATLVAIAAITANYSAYAVFAAISNENLHIIAKSSIGFYAAQLPSYLIVLVLYTFLSTITLFWVLAMPRLVTAVMTTCSGLFLVYIISAYSALGTLVMSSGSMRRQTIIGSNVEDEMTPHQLSDELLYQKRKNMRRRLSIVDQYRTPSDRSAVRKSNTQSTREEGAPSESGSEIRRRNK</sequence>
<proteinExistence type="predicted"/>
<dbReference type="Proteomes" id="UP001295423">
    <property type="component" value="Unassembled WGS sequence"/>
</dbReference>
<feature type="transmembrane region" description="Helical" evidence="2">
    <location>
        <begin position="102"/>
        <end position="134"/>
    </location>
</feature>